<keyword evidence="3" id="KW-1185">Reference proteome</keyword>
<proteinExistence type="predicted"/>
<dbReference type="InterPro" id="IPR014710">
    <property type="entry name" value="RmlC-like_jellyroll"/>
</dbReference>
<feature type="domain" description="ChrR-like cupin" evidence="1">
    <location>
        <begin position="116"/>
        <end position="198"/>
    </location>
</feature>
<dbReference type="AlphaFoldDB" id="A0A399R046"/>
<dbReference type="InterPro" id="IPR041916">
    <property type="entry name" value="Anti_sigma_zinc_sf"/>
</dbReference>
<evidence type="ECO:0000259" key="1">
    <source>
        <dbReference type="Pfam" id="PF12973"/>
    </source>
</evidence>
<sequence length="224" mass="24327">MKDDVSQLSDIYAAYAAGTLSPSFRLLVETQAAIRSDIRDRVSHAEAISGIFLEQEHPTTLAPNAFERTLQAIEDLEDEADAKDAAKLASERLSELLDLPEPLREKALESCMRGGWKRMTSGVKRLEIGTQSGGHAHLYRIEPGATVPTHSHFEDELTLVVQGGFSDEVGSYGPGDICLKTPTDTHSPVGDDDGVCLALAVSEGGMEFKGMLGILQKMFTRRPN</sequence>
<dbReference type="CDD" id="cd20301">
    <property type="entry name" value="cupin_ChrR"/>
    <property type="match status" value="1"/>
</dbReference>
<protein>
    <recommendedName>
        <fullName evidence="1">ChrR-like cupin domain-containing protein</fullName>
    </recommendedName>
</protein>
<dbReference type="InterPro" id="IPR012807">
    <property type="entry name" value="Anti-sigma_ChrR"/>
</dbReference>
<evidence type="ECO:0000313" key="3">
    <source>
        <dbReference type="Proteomes" id="UP000265431"/>
    </source>
</evidence>
<comment type="caution">
    <text evidence="2">The sequence shown here is derived from an EMBL/GenBank/DDBJ whole genome shotgun (WGS) entry which is preliminary data.</text>
</comment>
<gene>
    <name evidence="2" type="ORF">D1224_08645</name>
</gene>
<dbReference type="InterPro" id="IPR025979">
    <property type="entry name" value="ChrR-like_cupin_dom"/>
</dbReference>
<dbReference type="Gene3D" id="2.60.120.10">
    <property type="entry name" value="Jelly Rolls"/>
    <property type="match status" value="1"/>
</dbReference>
<dbReference type="Pfam" id="PF12973">
    <property type="entry name" value="Cupin_7"/>
    <property type="match status" value="1"/>
</dbReference>
<reference evidence="2 3" key="1">
    <citation type="submission" date="2018-08" db="EMBL/GenBank/DDBJ databases">
        <title>Henriciella mobilis sp. nov., isolated from seawater.</title>
        <authorList>
            <person name="Cheng H."/>
            <person name="Wu Y.-H."/>
            <person name="Xu X.-W."/>
            <person name="Guo L.-L."/>
        </authorList>
    </citation>
    <scope>NUCLEOTIDE SEQUENCE [LARGE SCALE GENOMIC DNA]</scope>
    <source>
        <strain evidence="2 3">CCUG66934</strain>
    </source>
</reference>
<organism evidence="2 3">
    <name type="scientific">Henriciella barbarensis</name>
    <dbReference type="NCBI Taxonomy" id="86342"/>
    <lineage>
        <taxon>Bacteria</taxon>
        <taxon>Pseudomonadati</taxon>
        <taxon>Pseudomonadota</taxon>
        <taxon>Alphaproteobacteria</taxon>
        <taxon>Hyphomonadales</taxon>
        <taxon>Hyphomonadaceae</taxon>
        <taxon>Henriciella</taxon>
    </lineage>
</organism>
<dbReference type="Gene3D" id="1.10.10.1320">
    <property type="entry name" value="Anti-sigma factor, zinc-finger domain"/>
    <property type="match status" value="1"/>
</dbReference>
<dbReference type="Proteomes" id="UP000265431">
    <property type="component" value="Unassembled WGS sequence"/>
</dbReference>
<dbReference type="OrthoDB" id="2988517at2"/>
<evidence type="ECO:0000313" key="2">
    <source>
        <dbReference type="EMBL" id="RIJ24293.1"/>
    </source>
</evidence>
<dbReference type="RefSeq" id="WP_119379483.1">
    <property type="nucleotide sequence ID" value="NZ_QWGB01000005.1"/>
</dbReference>
<dbReference type="InterPro" id="IPR011051">
    <property type="entry name" value="RmlC_Cupin_sf"/>
</dbReference>
<dbReference type="EMBL" id="QWGB01000005">
    <property type="protein sequence ID" value="RIJ24293.1"/>
    <property type="molecule type" value="Genomic_DNA"/>
</dbReference>
<dbReference type="SUPFAM" id="SSF51182">
    <property type="entry name" value="RmlC-like cupins"/>
    <property type="match status" value="1"/>
</dbReference>
<accession>A0A399R046</accession>
<name>A0A399R046_9PROT</name>